<organism evidence="6">
    <name type="scientific">Shewanella frigidimarina</name>
    <dbReference type="NCBI Taxonomy" id="56812"/>
    <lineage>
        <taxon>Bacteria</taxon>
        <taxon>Pseudomonadati</taxon>
        <taxon>Pseudomonadota</taxon>
        <taxon>Gammaproteobacteria</taxon>
        <taxon>Alteromonadales</taxon>
        <taxon>Shewanellaceae</taxon>
        <taxon>Shewanella</taxon>
    </lineage>
</organism>
<comment type="cofactor">
    <cofactor evidence="1">
        <name>Mg(2+)</name>
        <dbReference type="ChEBI" id="CHEBI:18420"/>
    </cofactor>
</comment>
<dbReference type="RefSeq" id="WP_059744926.1">
    <property type="nucleotide sequence ID" value="NZ_LRDC01000010.1"/>
</dbReference>
<keyword evidence="6" id="KW-0808">Transferase</keyword>
<sequence>MHNTQNLEQTSHILHLALPKMATLSIPVTPENYAIWFDYFAESNLNLKRAIDGLIANGVQFTPEVNLGLYNRFIEEQSPEIIENVQIETQILINSLLNKIEQLNVGTESFSTNLNEFGEKLQTNPNTDELNLIVGSIIAEVDQVIANNHQMSASLESLSDEITNLKDEMENLSKVAMTDELTSLKNRRSYELFAAEQMTKFVDTQTVCSLLMIDIDNFKMFNDTFGHLIGDKVLAYVALAMKHTVKGDDLVARYGGEEFVVMLPNAKLIDAVNVAEKIRERIALKQLSIGKEKKQNLGHITVSIGVATIQTGDDVDTLLSRADEQLYIAKAAGKNCVKFG</sequence>
<evidence type="ECO:0000256" key="1">
    <source>
        <dbReference type="ARBA" id="ARBA00001946"/>
    </source>
</evidence>
<comment type="catalytic activity">
    <reaction evidence="3">
        <text>2 GTP = 3',3'-c-di-GMP + 2 diphosphate</text>
        <dbReference type="Rhea" id="RHEA:24898"/>
        <dbReference type="ChEBI" id="CHEBI:33019"/>
        <dbReference type="ChEBI" id="CHEBI:37565"/>
        <dbReference type="ChEBI" id="CHEBI:58805"/>
        <dbReference type="EC" id="2.7.7.65"/>
    </reaction>
</comment>
<evidence type="ECO:0000313" key="7">
    <source>
        <dbReference type="Proteomes" id="UP000055702"/>
    </source>
</evidence>
<keyword evidence="4" id="KW-0175">Coiled coil</keyword>
<proteinExistence type="predicted"/>
<dbReference type="FunFam" id="3.30.70.270:FF:000001">
    <property type="entry name" value="Diguanylate cyclase domain protein"/>
    <property type="match status" value="1"/>
</dbReference>
<protein>
    <recommendedName>
        <fullName evidence="2">diguanylate cyclase</fullName>
        <ecNumber evidence="2">2.7.7.65</ecNumber>
    </recommendedName>
</protein>
<evidence type="ECO:0000313" key="6">
    <source>
        <dbReference type="EMBL" id="KVX02739.1"/>
    </source>
</evidence>
<dbReference type="PROSITE" id="PS50887">
    <property type="entry name" value="GGDEF"/>
    <property type="match status" value="1"/>
</dbReference>
<dbReference type="Gene3D" id="3.30.70.270">
    <property type="match status" value="1"/>
</dbReference>
<dbReference type="GO" id="GO:0043709">
    <property type="term" value="P:cell adhesion involved in single-species biofilm formation"/>
    <property type="evidence" value="ECO:0007669"/>
    <property type="project" value="TreeGrafter"/>
</dbReference>
<feature type="coiled-coil region" evidence="4">
    <location>
        <begin position="148"/>
        <end position="175"/>
    </location>
</feature>
<dbReference type="GO" id="GO:0016301">
    <property type="term" value="F:kinase activity"/>
    <property type="evidence" value="ECO:0007669"/>
    <property type="project" value="UniProtKB-KW"/>
</dbReference>
<evidence type="ECO:0000256" key="2">
    <source>
        <dbReference type="ARBA" id="ARBA00012528"/>
    </source>
</evidence>
<dbReference type="PANTHER" id="PTHR45138">
    <property type="entry name" value="REGULATORY COMPONENTS OF SENSORY TRANSDUCTION SYSTEM"/>
    <property type="match status" value="1"/>
</dbReference>
<dbReference type="NCBIfam" id="TIGR00254">
    <property type="entry name" value="GGDEF"/>
    <property type="match status" value="1"/>
</dbReference>
<feature type="domain" description="GGDEF" evidence="5">
    <location>
        <begin position="206"/>
        <end position="340"/>
    </location>
</feature>
<dbReference type="InterPro" id="IPR043128">
    <property type="entry name" value="Rev_trsase/Diguanyl_cyclase"/>
</dbReference>
<evidence type="ECO:0000256" key="4">
    <source>
        <dbReference type="SAM" id="Coils"/>
    </source>
</evidence>
<dbReference type="Proteomes" id="UP000055702">
    <property type="component" value="Unassembled WGS sequence"/>
</dbReference>
<dbReference type="InterPro" id="IPR000160">
    <property type="entry name" value="GGDEF_dom"/>
</dbReference>
<dbReference type="GO" id="GO:0052621">
    <property type="term" value="F:diguanylate cyclase activity"/>
    <property type="evidence" value="ECO:0007669"/>
    <property type="project" value="UniProtKB-EC"/>
</dbReference>
<dbReference type="InterPro" id="IPR029787">
    <property type="entry name" value="Nucleotide_cyclase"/>
</dbReference>
<dbReference type="EMBL" id="LRDC01000010">
    <property type="protein sequence ID" value="KVX02739.1"/>
    <property type="molecule type" value="Genomic_DNA"/>
</dbReference>
<dbReference type="SMART" id="SM00267">
    <property type="entry name" value="GGDEF"/>
    <property type="match status" value="1"/>
</dbReference>
<comment type="caution">
    <text evidence="6">The sequence shown here is derived from an EMBL/GenBank/DDBJ whole genome shotgun (WGS) entry which is preliminary data.</text>
</comment>
<evidence type="ECO:0000256" key="3">
    <source>
        <dbReference type="ARBA" id="ARBA00034247"/>
    </source>
</evidence>
<keyword evidence="6" id="KW-0418">Kinase</keyword>
<dbReference type="PANTHER" id="PTHR45138:SF9">
    <property type="entry name" value="DIGUANYLATE CYCLASE DGCM-RELATED"/>
    <property type="match status" value="1"/>
</dbReference>
<dbReference type="InterPro" id="IPR050469">
    <property type="entry name" value="Diguanylate_Cyclase"/>
</dbReference>
<dbReference type="EC" id="2.7.7.65" evidence="2"/>
<dbReference type="Pfam" id="PF00990">
    <property type="entry name" value="GGDEF"/>
    <property type="match status" value="1"/>
</dbReference>
<dbReference type="SUPFAM" id="SSF55073">
    <property type="entry name" value="Nucleotide cyclase"/>
    <property type="match status" value="1"/>
</dbReference>
<dbReference type="AlphaFoldDB" id="A0A119D0C8"/>
<accession>A0A119D0C8</accession>
<reference evidence="6 7" key="1">
    <citation type="submission" date="2016-01" db="EMBL/GenBank/DDBJ databases">
        <title>Draft genome of the antarctic isolate Shewanella frigidimarina Ag06-30.</title>
        <authorList>
            <person name="Parmeciano Di Noto G."/>
            <person name="Vazquez S."/>
            <person name="Mac Cormack W."/>
            <person name="Iriarte A."/>
            <person name="Quiroga C."/>
        </authorList>
    </citation>
    <scope>NUCLEOTIDE SEQUENCE [LARGE SCALE GENOMIC DNA]</scope>
    <source>
        <strain evidence="6 7">Ag06-30</strain>
    </source>
</reference>
<dbReference type="GO" id="GO:0005886">
    <property type="term" value="C:plasma membrane"/>
    <property type="evidence" value="ECO:0007669"/>
    <property type="project" value="TreeGrafter"/>
</dbReference>
<gene>
    <name evidence="6" type="ORF">AWJ07_12660</name>
</gene>
<dbReference type="CDD" id="cd01949">
    <property type="entry name" value="GGDEF"/>
    <property type="match status" value="1"/>
</dbReference>
<evidence type="ECO:0000259" key="5">
    <source>
        <dbReference type="PROSITE" id="PS50887"/>
    </source>
</evidence>
<dbReference type="GO" id="GO:1902201">
    <property type="term" value="P:negative regulation of bacterial-type flagellum-dependent cell motility"/>
    <property type="evidence" value="ECO:0007669"/>
    <property type="project" value="TreeGrafter"/>
</dbReference>
<name>A0A119D0C8_SHEFR</name>